<keyword evidence="4 7" id="KW-0949">S-adenosyl-L-methionine</keyword>
<dbReference type="Pfam" id="PF00145">
    <property type="entry name" value="DNA_methylase"/>
    <property type="match status" value="1"/>
</dbReference>
<keyword evidence="2 7" id="KW-0489">Methyltransferase</keyword>
<evidence type="ECO:0000256" key="1">
    <source>
        <dbReference type="ARBA" id="ARBA00011975"/>
    </source>
</evidence>
<dbReference type="InterPro" id="IPR029063">
    <property type="entry name" value="SAM-dependent_MTases_sf"/>
</dbReference>
<evidence type="ECO:0000256" key="9">
    <source>
        <dbReference type="SAM" id="MobiDB-lite"/>
    </source>
</evidence>
<reference evidence="11" key="1">
    <citation type="journal article" date="2019" name="Int. J. Syst. Evol. Microbiol.">
        <title>The Global Catalogue of Microorganisms (GCM) 10K type strain sequencing project: providing services to taxonomists for standard genome sequencing and annotation.</title>
        <authorList>
            <consortium name="The Broad Institute Genomics Platform"/>
            <consortium name="The Broad Institute Genome Sequencing Center for Infectious Disease"/>
            <person name="Wu L."/>
            <person name="Ma J."/>
        </authorList>
    </citation>
    <scope>NUCLEOTIDE SEQUENCE [LARGE SCALE GENOMIC DNA]</scope>
    <source>
        <strain evidence="11">CGMCC 4.7106</strain>
    </source>
</reference>
<comment type="catalytic activity">
    <reaction evidence="6">
        <text>a 2'-deoxycytidine in DNA + S-adenosyl-L-methionine = a 5-methyl-2'-deoxycytidine in DNA + S-adenosyl-L-homocysteine + H(+)</text>
        <dbReference type="Rhea" id="RHEA:13681"/>
        <dbReference type="Rhea" id="RHEA-COMP:11369"/>
        <dbReference type="Rhea" id="RHEA-COMP:11370"/>
        <dbReference type="ChEBI" id="CHEBI:15378"/>
        <dbReference type="ChEBI" id="CHEBI:57856"/>
        <dbReference type="ChEBI" id="CHEBI:59789"/>
        <dbReference type="ChEBI" id="CHEBI:85452"/>
        <dbReference type="ChEBI" id="CHEBI:85454"/>
        <dbReference type="EC" id="2.1.1.37"/>
    </reaction>
</comment>
<keyword evidence="3 7" id="KW-0808">Transferase</keyword>
<dbReference type="InterPro" id="IPR031303">
    <property type="entry name" value="C5_meth_CS"/>
</dbReference>
<dbReference type="PANTHER" id="PTHR10629:SF52">
    <property type="entry name" value="DNA (CYTOSINE-5)-METHYLTRANSFERASE 1"/>
    <property type="match status" value="1"/>
</dbReference>
<dbReference type="GO" id="GO:0032259">
    <property type="term" value="P:methylation"/>
    <property type="evidence" value="ECO:0007669"/>
    <property type="project" value="UniProtKB-KW"/>
</dbReference>
<evidence type="ECO:0000313" key="11">
    <source>
        <dbReference type="Proteomes" id="UP001597375"/>
    </source>
</evidence>
<dbReference type="GO" id="GO:0003886">
    <property type="term" value="F:DNA (cytosine-5-)-methyltransferase activity"/>
    <property type="evidence" value="ECO:0007669"/>
    <property type="project" value="UniProtKB-EC"/>
</dbReference>
<evidence type="ECO:0000256" key="2">
    <source>
        <dbReference type="ARBA" id="ARBA00022603"/>
    </source>
</evidence>
<dbReference type="Gene3D" id="3.90.120.10">
    <property type="entry name" value="DNA Methylase, subunit A, domain 2"/>
    <property type="match status" value="1"/>
</dbReference>
<evidence type="ECO:0000313" key="10">
    <source>
        <dbReference type="EMBL" id="MFD2257455.1"/>
    </source>
</evidence>
<evidence type="ECO:0000256" key="7">
    <source>
        <dbReference type="PROSITE-ProRule" id="PRU01016"/>
    </source>
</evidence>
<dbReference type="PROSITE" id="PS51679">
    <property type="entry name" value="SAM_MT_C5"/>
    <property type="match status" value="1"/>
</dbReference>
<dbReference type="EMBL" id="JBHUIT010000029">
    <property type="protein sequence ID" value="MFD2257455.1"/>
    <property type="molecule type" value="Genomic_DNA"/>
</dbReference>
<gene>
    <name evidence="10" type="ORF">ACFSSA_12295</name>
</gene>
<name>A0ABW5DDI6_9BACT</name>
<comment type="caution">
    <text evidence="10">The sequence shown here is derived from an EMBL/GenBank/DDBJ whole genome shotgun (WGS) entry which is preliminary data.</text>
</comment>
<evidence type="ECO:0000256" key="3">
    <source>
        <dbReference type="ARBA" id="ARBA00022679"/>
    </source>
</evidence>
<proteinExistence type="inferred from homology"/>
<dbReference type="Gene3D" id="3.40.50.150">
    <property type="entry name" value="Vaccinia Virus protein VP39"/>
    <property type="match status" value="1"/>
</dbReference>
<accession>A0ABW5DDI6</accession>
<feature type="region of interest" description="Disordered" evidence="9">
    <location>
        <begin position="243"/>
        <end position="269"/>
    </location>
</feature>
<dbReference type="PRINTS" id="PR00105">
    <property type="entry name" value="C5METTRFRASE"/>
</dbReference>
<dbReference type="InterPro" id="IPR050390">
    <property type="entry name" value="C5-Methyltransferase"/>
</dbReference>
<dbReference type="SUPFAM" id="SSF53335">
    <property type="entry name" value="S-adenosyl-L-methionine-dependent methyltransferases"/>
    <property type="match status" value="1"/>
</dbReference>
<dbReference type="NCBIfam" id="TIGR00675">
    <property type="entry name" value="dcm"/>
    <property type="match status" value="1"/>
</dbReference>
<dbReference type="PANTHER" id="PTHR10629">
    <property type="entry name" value="CYTOSINE-SPECIFIC METHYLTRANSFERASE"/>
    <property type="match status" value="1"/>
</dbReference>
<evidence type="ECO:0000256" key="5">
    <source>
        <dbReference type="ARBA" id="ARBA00022747"/>
    </source>
</evidence>
<feature type="active site" evidence="7">
    <location>
        <position position="90"/>
    </location>
</feature>
<evidence type="ECO:0000256" key="6">
    <source>
        <dbReference type="ARBA" id="ARBA00047422"/>
    </source>
</evidence>
<comment type="similarity">
    <text evidence="7 8">Belongs to the class I-like SAM-binding methyltransferase superfamily. C5-methyltransferase family.</text>
</comment>
<organism evidence="10 11">
    <name type="scientific">Luteolibacter algae</name>
    <dbReference type="NCBI Taxonomy" id="454151"/>
    <lineage>
        <taxon>Bacteria</taxon>
        <taxon>Pseudomonadati</taxon>
        <taxon>Verrucomicrobiota</taxon>
        <taxon>Verrucomicrobiia</taxon>
        <taxon>Verrucomicrobiales</taxon>
        <taxon>Verrucomicrobiaceae</taxon>
        <taxon>Luteolibacter</taxon>
    </lineage>
</organism>
<protein>
    <recommendedName>
        <fullName evidence="1">DNA (cytosine-5-)-methyltransferase</fullName>
        <ecNumber evidence="1">2.1.1.37</ecNumber>
    </recommendedName>
</protein>
<dbReference type="PROSITE" id="PS00095">
    <property type="entry name" value="C5_MTASE_2"/>
    <property type="match status" value="1"/>
</dbReference>
<sequence length="408" mass="45132">MTIVSTVHSVFDLFCGTGGFSAGFEAACRDQFRTALGIDILKDSLATFEANHPDARTLKQDIRTVSCSDIERLTGIRRGKLGVLIGGPPCQGFSSIRPFRSSDEDDPRNTLFEQYANFVNYFRPPVFVMENVVGLATHNNGETIEQIEECFASAGYHCEWRILNSAHFGVPQKRERLILIGAERGIGIVFPSHTHTCNGSTIGHRNKSRMHLPDELPLFSRGHQLPQALSVMDAIGDLPRIESGEEGTEYDRPAENAYQRARRSRRRSLKLHDSTRHTPKMLEIIKHSGPNISYIPKHLISSGFSSCYSRLAADEPSVTITVNFVHPASNRCIHPVADRALTPREGARLQSFDDDFEFRGTRSQIVKQIGNAVPPLLGRAIGLAVAEMLGESTKPNKALDTNTLPALS</sequence>
<evidence type="ECO:0000256" key="8">
    <source>
        <dbReference type="RuleBase" id="RU000416"/>
    </source>
</evidence>
<feature type="compositionally biased region" description="Basic residues" evidence="9">
    <location>
        <begin position="260"/>
        <end position="269"/>
    </location>
</feature>
<keyword evidence="5" id="KW-0680">Restriction system</keyword>
<keyword evidence="11" id="KW-1185">Reference proteome</keyword>
<evidence type="ECO:0000256" key="4">
    <source>
        <dbReference type="ARBA" id="ARBA00022691"/>
    </source>
</evidence>
<dbReference type="Proteomes" id="UP001597375">
    <property type="component" value="Unassembled WGS sequence"/>
</dbReference>
<dbReference type="EC" id="2.1.1.37" evidence="1"/>
<dbReference type="InterPro" id="IPR001525">
    <property type="entry name" value="C5_MeTfrase"/>
</dbReference>
<feature type="compositionally biased region" description="Basic and acidic residues" evidence="9">
    <location>
        <begin position="243"/>
        <end position="254"/>
    </location>
</feature>
<dbReference type="RefSeq" id="WP_386820751.1">
    <property type="nucleotide sequence ID" value="NZ_JBHUIT010000029.1"/>
</dbReference>